<reference evidence="2" key="1">
    <citation type="submission" date="2020-05" db="EMBL/GenBank/DDBJ databases">
        <authorList>
            <person name="Chiriac C."/>
            <person name="Salcher M."/>
            <person name="Ghai R."/>
            <person name="Kavagutti S V."/>
        </authorList>
    </citation>
    <scope>NUCLEOTIDE SEQUENCE</scope>
</reference>
<name>A0A6J5T959_9CAUD</name>
<dbReference type="EMBL" id="LR797821">
    <property type="protein sequence ID" value="CAB4241385.1"/>
    <property type="molecule type" value="Genomic_DNA"/>
</dbReference>
<dbReference type="InterPro" id="IPR003615">
    <property type="entry name" value="HNH_nuc"/>
</dbReference>
<gene>
    <name evidence="2" type="ORF">UFOVP60_38</name>
</gene>
<dbReference type="InterPro" id="IPR044925">
    <property type="entry name" value="His-Me_finger_sf"/>
</dbReference>
<protein>
    <submittedName>
        <fullName evidence="2">HNH nuclease</fullName>
    </submittedName>
</protein>
<dbReference type="SUPFAM" id="SSF54171">
    <property type="entry name" value="DNA-binding domain"/>
    <property type="match status" value="1"/>
</dbReference>
<feature type="domain" description="HNH nuclease" evidence="1">
    <location>
        <begin position="49"/>
        <end position="92"/>
    </location>
</feature>
<accession>A0A6J5T959</accession>
<sequence length="154" mass="17041">MTTKIVSVAFDKATGEIVKTMSNGAERRSIGSAHSAGYRVTRFDAEVVHIHRLAFFLVEGEWPECQVDHINGNRADNRWVNLRKVSAEINMQNIRKATAASASGFLGASPHGGKWCAFLKVDGKSKYLGIFSTPEEAHKTYLEAKRIHHQGCTI</sequence>
<dbReference type="Pfam" id="PF13392">
    <property type="entry name" value="HNH_3"/>
    <property type="match status" value="1"/>
</dbReference>
<dbReference type="Gene3D" id="3.90.75.20">
    <property type="match status" value="1"/>
</dbReference>
<dbReference type="InterPro" id="IPR016177">
    <property type="entry name" value="DNA-bd_dom_sf"/>
</dbReference>
<proteinExistence type="predicted"/>
<organism evidence="2">
    <name type="scientific">uncultured Caudovirales phage</name>
    <dbReference type="NCBI Taxonomy" id="2100421"/>
    <lineage>
        <taxon>Viruses</taxon>
        <taxon>Duplodnaviria</taxon>
        <taxon>Heunggongvirae</taxon>
        <taxon>Uroviricota</taxon>
        <taxon>Caudoviricetes</taxon>
        <taxon>Peduoviridae</taxon>
        <taxon>Maltschvirus</taxon>
        <taxon>Maltschvirus maltsch</taxon>
    </lineage>
</organism>
<evidence type="ECO:0000259" key="1">
    <source>
        <dbReference type="Pfam" id="PF13392"/>
    </source>
</evidence>
<evidence type="ECO:0000313" key="2">
    <source>
        <dbReference type="EMBL" id="CAB4241385.1"/>
    </source>
</evidence>
<dbReference type="SUPFAM" id="SSF54060">
    <property type="entry name" value="His-Me finger endonucleases"/>
    <property type="match status" value="1"/>
</dbReference>
<dbReference type="GO" id="GO:0003677">
    <property type="term" value="F:DNA binding"/>
    <property type="evidence" value="ECO:0007669"/>
    <property type="project" value="InterPro"/>
</dbReference>